<evidence type="ECO:0000256" key="1">
    <source>
        <dbReference type="ARBA" id="ARBA00004123"/>
    </source>
</evidence>
<keyword evidence="10" id="KW-0238">DNA-binding</keyword>
<comment type="subcellular location">
    <subcellularLocation>
        <location evidence="1">Nucleus</location>
    </subcellularLocation>
</comment>
<dbReference type="STRING" id="56857.A0A200R1X8"/>
<evidence type="ECO:0000313" key="17">
    <source>
        <dbReference type="EMBL" id="OVA16678.1"/>
    </source>
</evidence>
<dbReference type="InterPro" id="IPR005559">
    <property type="entry name" value="CG-1_dom"/>
</dbReference>
<keyword evidence="13" id="KW-0539">Nucleus</keyword>
<dbReference type="SUPFAM" id="SSF52540">
    <property type="entry name" value="P-loop containing nucleoside triphosphate hydrolases"/>
    <property type="match status" value="1"/>
</dbReference>
<evidence type="ECO:0000256" key="4">
    <source>
        <dbReference type="ARBA" id="ARBA00022737"/>
    </source>
</evidence>
<dbReference type="Pfam" id="PF12796">
    <property type="entry name" value="Ank_2"/>
    <property type="match status" value="1"/>
</dbReference>
<dbReference type="GO" id="GO:0005516">
    <property type="term" value="F:calmodulin binding"/>
    <property type="evidence" value="ECO:0007669"/>
    <property type="project" value="UniProtKB-KW"/>
</dbReference>
<evidence type="ECO:0000256" key="5">
    <source>
        <dbReference type="ARBA" id="ARBA00022837"/>
    </source>
</evidence>
<dbReference type="InterPro" id="IPR002110">
    <property type="entry name" value="Ankyrin_rpt"/>
</dbReference>
<evidence type="ECO:0000256" key="2">
    <source>
        <dbReference type="ARBA" id="ARBA00008267"/>
    </source>
</evidence>
<protein>
    <submittedName>
        <fullName evidence="17">IQ motif</fullName>
    </submittedName>
</protein>
<feature type="compositionally biased region" description="Polar residues" evidence="15">
    <location>
        <begin position="208"/>
        <end position="226"/>
    </location>
</feature>
<keyword evidence="4" id="KW-0677">Repeat</keyword>
<evidence type="ECO:0000256" key="9">
    <source>
        <dbReference type="ARBA" id="ARBA00023054"/>
    </source>
</evidence>
<dbReference type="SUPFAM" id="SSF48403">
    <property type="entry name" value="Ankyrin repeat"/>
    <property type="match status" value="1"/>
</dbReference>
<dbReference type="SMART" id="SM01076">
    <property type="entry name" value="CG-1"/>
    <property type="match status" value="1"/>
</dbReference>
<reference evidence="17 18" key="1">
    <citation type="journal article" date="2017" name="Mol. Plant">
        <title>The Genome of Medicinal Plant Macleaya cordata Provides New Insights into Benzylisoquinoline Alkaloids Metabolism.</title>
        <authorList>
            <person name="Liu X."/>
            <person name="Liu Y."/>
            <person name="Huang P."/>
            <person name="Ma Y."/>
            <person name="Qing Z."/>
            <person name="Tang Q."/>
            <person name="Cao H."/>
            <person name="Cheng P."/>
            <person name="Zheng Y."/>
            <person name="Yuan Z."/>
            <person name="Zhou Y."/>
            <person name="Liu J."/>
            <person name="Tang Z."/>
            <person name="Zhuo Y."/>
            <person name="Zhang Y."/>
            <person name="Yu L."/>
            <person name="Huang J."/>
            <person name="Yang P."/>
            <person name="Peng Q."/>
            <person name="Zhang J."/>
            <person name="Jiang W."/>
            <person name="Zhang Z."/>
            <person name="Lin K."/>
            <person name="Ro D.K."/>
            <person name="Chen X."/>
            <person name="Xiong X."/>
            <person name="Shang Y."/>
            <person name="Huang S."/>
            <person name="Zeng J."/>
        </authorList>
    </citation>
    <scope>NUCLEOTIDE SEQUENCE [LARGE SCALE GENOMIC DNA]</scope>
    <source>
        <strain evidence="18">cv. BLH2017</strain>
        <tissue evidence="17">Root</tissue>
    </source>
</reference>
<dbReference type="EMBL" id="MVGT01000481">
    <property type="protein sequence ID" value="OVA16678.1"/>
    <property type="molecule type" value="Genomic_DNA"/>
</dbReference>
<keyword evidence="3" id="KW-0597">Phosphoprotein</keyword>
<dbReference type="FunFam" id="2.60.40.10:FF:000314">
    <property type="entry name" value="Calmodulin-binding transcription activator 2"/>
    <property type="match status" value="1"/>
</dbReference>
<dbReference type="Proteomes" id="UP000195402">
    <property type="component" value="Unassembled WGS sequence"/>
</dbReference>
<sequence length="1063" mass="118330">MAENRRYLPNQQLDLGQILSEAQNRWLRPNEVCEILRNYQRFSITPDPPYKPSGGSLFLFDRKALRYFRKDGHSWRKKKDGKTVREAHEKLKAGSVDVLHCYYAHGEDNENFQRRCYWMLDTQLEHIVLVHYREVKEGNRSGVSRLLNADLGTLSGSAQTCPAPSSALVDSTGITVQASYASSPSTAEWNGHARSSEFEDVDSGDDPGTSSLAEGISYSRSQNPSLHTHDVAGKSILRCRFSTLSRNSHDAGFSGGSFSHDVSPSLWSENHSSSRNTSYMHEQKTSFNQPNGAENMTRLTEATLETCSLLRDDLASADMVFPDAHFQTLRRGSERQVQLQEHQNDKNGHADYFTSDNCALGGAAHMFHLSQDHDYLSHPQIQNKFGSCLLDTDNDLSVGFGKTTLENDSYNEAGELKKLDSFGRWMNKEIGGDCDDSLMASDSGNYWNTLDTQNDDKEVSSLSRHMQLDMDSLGPSLSHDQLFSICDYSPDWAYSGVETKVLISGTFLGDSKRLSGTKWCCMFGEVEVPAEVITDSVLRCQAPVHAVGRVPFYVTCSNRLACSEVREFEYRKKSSEQTLPSAVKSEPGDEMCLQIRFAKMLFLGLDRKLLDCSIENCDKCNLKSDIFSLASDDEKEWGEIEKASIAFEGNRKDPRNALIQKLLKDRLYEWLASKVHEGAKGPHILDDKGQGVIHLAASLGYGWALDPIVAAGISPNFRDAHGRTGLHWAAYFGREETVVALVRLGAAPGAVDDPTSKFPGGRTAADLASSRGHKGIAGYLAEADLTSHLSSLTLNESVMDSVAATIAAEKAIETVEEQSIPPDRSTEGQVSLKGSLAAVRKSAQAAALIQAAFRARSFRHRELTKSKDESSEISADIVTVASFSNRMQKMNHFTDYLHSAAVKIQQKYRGWKGRKEFLKIRNRIVKIQAHVRGHQVRKQYKKVIWSVSIVEKAILRWRRKGAGLRGFRADKAIGNTQPGIAKTDEYDFLRVGRKQKVAGVEKALARVQSMVRYPEARDQYMRLVKNFEKSKMEGEGSSTMLQAQSLEKGKVDEDILALAPMTD</sequence>
<evidence type="ECO:0000313" key="18">
    <source>
        <dbReference type="Proteomes" id="UP000195402"/>
    </source>
</evidence>
<evidence type="ECO:0000256" key="10">
    <source>
        <dbReference type="ARBA" id="ARBA00023125"/>
    </source>
</evidence>
<evidence type="ECO:0000256" key="15">
    <source>
        <dbReference type="SAM" id="MobiDB-lite"/>
    </source>
</evidence>
<evidence type="ECO:0000256" key="8">
    <source>
        <dbReference type="ARBA" id="ARBA00023043"/>
    </source>
</evidence>
<keyword evidence="5" id="KW-0106">Calcium</keyword>
<keyword evidence="18" id="KW-1185">Reference proteome</keyword>
<dbReference type="GO" id="GO:0009409">
    <property type="term" value="P:response to cold"/>
    <property type="evidence" value="ECO:0007669"/>
    <property type="project" value="UniProtKB-ARBA"/>
</dbReference>
<dbReference type="AlphaFoldDB" id="A0A200R1X8"/>
<feature type="domain" description="CG-1" evidence="16">
    <location>
        <begin position="15"/>
        <end position="141"/>
    </location>
</feature>
<dbReference type="InterPro" id="IPR013783">
    <property type="entry name" value="Ig-like_fold"/>
</dbReference>
<dbReference type="InParanoid" id="A0A200R1X8"/>
<dbReference type="Pfam" id="PF00612">
    <property type="entry name" value="IQ"/>
    <property type="match status" value="2"/>
</dbReference>
<evidence type="ECO:0000256" key="6">
    <source>
        <dbReference type="ARBA" id="ARBA00022860"/>
    </source>
</evidence>
<name>A0A200R1X8_MACCD</name>
<dbReference type="Gene3D" id="1.20.5.190">
    <property type="match status" value="1"/>
</dbReference>
<dbReference type="GO" id="GO:0003712">
    <property type="term" value="F:transcription coregulator activity"/>
    <property type="evidence" value="ECO:0007669"/>
    <property type="project" value="TreeGrafter"/>
</dbReference>
<comment type="caution">
    <text evidence="17">The sequence shown here is derived from an EMBL/GenBank/DDBJ whole genome shotgun (WGS) entry which is preliminary data.</text>
</comment>
<dbReference type="OMA" id="WAMAPLV"/>
<dbReference type="SMART" id="SM00015">
    <property type="entry name" value="IQ"/>
    <property type="match status" value="2"/>
</dbReference>
<dbReference type="PROSITE" id="PS50088">
    <property type="entry name" value="ANK_REPEAT"/>
    <property type="match status" value="1"/>
</dbReference>
<keyword evidence="12" id="KW-0804">Transcription</keyword>
<evidence type="ECO:0000256" key="12">
    <source>
        <dbReference type="ARBA" id="ARBA00023163"/>
    </source>
</evidence>
<feature type="region of interest" description="Disordered" evidence="15">
    <location>
        <begin position="185"/>
        <end position="227"/>
    </location>
</feature>
<dbReference type="GO" id="GO:0005634">
    <property type="term" value="C:nucleus"/>
    <property type="evidence" value="ECO:0007669"/>
    <property type="project" value="UniProtKB-SubCell"/>
</dbReference>
<keyword evidence="6" id="KW-0112">Calmodulin-binding</keyword>
<dbReference type="GO" id="GO:0003690">
    <property type="term" value="F:double-stranded DNA binding"/>
    <property type="evidence" value="ECO:0007669"/>
    <property type="project" value="TreeGrafter"/>
</dbReference>
<accession>A0A200R1X8</accession>
<dbReference type="InterPro" id="IPR000048">
    <property type="entry name" value="IQ_motif_EF-hand-BS"/>
</dbReference>
<keyword evidence="8 14" id="KW-0040">ANK repeat</keyword>
<evidence type="ECO:0000256" key="11">
    <source>
        <dbReference type="ARBA" id="ARBA00023159"/>
    </source>
</evidence>
<dbReference type="PROSITE" id="PS50096">
    <property type="entry name" value="IQ"/>
    <property type="match status" value="3"/>
</dbReference>
<dbReference type="Gene3D" id="2.60.40.10">
    <property type="entry name" value="Immunoglobulins"/>
    <property type="match status" value="1"/>
</dbReference>
<dbReference type="Pfam" id="PF03859">
    <property type="entry name" value="CG-1"/>
    <property type="match status" value="1"/>
</dbReference>
<dbReference type="SUPFAM" id="SSF81296">
    <property type="entry name" value="E set domains"/>
    <property type="match status" value="1"/>
</dbReference>
<evidence type="ECO:0000256" key="7">
    <source>
        <dbReference type="ARBA" id="ARBA00023015"/>
    </source>
</evidence>
<evidence type="ECO:0000256" key="13">
    <source>
        <dbReference type="ARBA" id="ARBA00023242"/>
    </source>
</evidence>
<dbReference type="PANTHER" id="PTHR23335">
    <property type="entry name" value="CALMODULIN-BINDING TRANSCRIPTION ACTIVATOR CAMTA"/>
    <property type="match status" value="1"/>
</dbReference>
<dbReference type="OrthoDB" id="407555at2759"/>
<dbReference type="SMART" id="SM00248">
    <property type="entry name" value="ANK"/>
    <property type="match status" value="2"/>
</dbReference>
<keyword evidence="9" id="KW-0175">Coiled coil</keyword>
<keyword evidence="7" id="KW-0805">Transcription regulation</keyword>
<dbReference type="InterPro" id="IPR014756">
    <property type="entry name" value="Ig_E-set"/>
</dbReference>
<dbReference type="Gene3D" id="1.25.40.20">
    <property type="entry name" value="Ankyrin repeat-containing domain"/>
    <property type="match status" value="1"/>
</dbReference>
<keyword evidence="11" id="KW-0010">Activator</keyword>
<dbReference type="PROSITE" id="PS50297">
    <property type="entry name" value="ANK_REP_REGION"/>
    <property type="match status" value="1"/>
</dbReference>
<dbReference type="CDD" id="cd23767">
    <property type="entry name" value="IQCD"/>
    <property type="match status" value="1"/>
</dbReference>
<evidence type="ECO:0000259" key="16">
    <source>
        <dbReference type="PROSITE" id="PS51437"/>
    </source>
</evidence>
<organism evidence="17 18">
    <name type="scientific">Macleaya cordata</name>
    <name type="common">Five-seeded plume-poppy</name>
    <name type="synonym">Bocconia cordata</name>
    <dbReference type="NCBI Taxonomy" id="56857"/>
    <lineage>
        <taxon>Eukaryota</taxon>
        <taxon>Viridiplantae</taxon>
        <taxon>Streptophyta</taxon>
        <taxon>Embryophyta</taxon>
        <taxon>Tracheophyta</taxon>
        <taxon>Spermatophyta</taxon>
        <taxon>Magnoliopsida</taxon>
        <taxon>Ranunculales</taxon>
        <taxon>Papaveraceae</taxon>
        <taxon>Papaveroideae</taxon>
        <taxon>Macleaya</taxon>
    </lineage>
</organism>
<dbReference type="InterPro" id="IPR027417">
    <property type="entry name" value="P-loop_NTPase"/>
</dbReference>
<dbReference type="PROSITE" id="PS51437">
    <property type="entry name" value="CG_1"/>
    <property type="match status" value="1"/>
</dbReference>
<feature type="repeat" description="ANK" evidence="14">
    <location>
        <begin position="721"/>
        <end position="753"/>
    </location>
</feature>
<evidence type="ECO:0000256" key="14">
    <source>
        <dbReference type="PROSITE-ProRule" id="PRU00023"/>
    </source>
</evidence>
<evidence type="ECO:0000256" key="3">
    <source>
        <dbReference type="ARBA" id="ARBA00022553"/>
    </source>
</evidence>
<dbReference type="FunFam" id="1.20.5.190:FF:000003">
    <property type="entry name" value="Calmodulin-binding transcription activator 2"/>
    <property type="match status" value="1"/>
</dbReference>
<comment type="similarity">
    <text evidence="2">Belongs to the CAMTA family.</text>
</comment>
<dbReference type="InterPro" id="IPR036770">
    <property type="entry name" value="Ankyrin_rpt-contain_sf"/>
</dbReference>
<proteinExistence type="inferred from homology"/>
<gene>
    <name evidence="17" type="ORF">BVC80_1543g118</name>
</gene>
<dbReference type="GO" id="GO:0006357">
    <property type="term" value="P:regulation of transcription by RNA polymerase II"/>
    <property type="evidence" value="ECO:0007669"/>
    <property type="project" value="TreeGrafter"/>
</dbReference>
<dbReference type="PANTHER" id="PTHR23335:SF0">
    <property type="entry name" value="CALMODULIN-BINDING TRANSCRIPTION ACTIVATOR 2-LIKE ISOFORM X1"/>
    <property type="match status" value="1"/>
</dbReference>